<reference evidence="2 3" key="2">
    <citation type="submission" date="2016-08" db="EMBL/GenBank/DDBJ databases">
        <title>Pervasive Adenine N6-methylation of Active Genes in Fungi.</title>
        <authorList>
            <consortium name="DOE Joint Genome Institute"/>
            <person name="Mondo S.J."/>
            <person name="Dannebaum R.O."/>
            <person name="Kuo R.C."/>
            <person name="Labutti K."/>
            <person name="Haridas S."/>
            <person name="Kuo A."/>
            <person name="Salamov A."/>
            <person name="Ahrendt S.R."/>
            <person name="Lipzen A."/>
            <person name="Sullivan W."/>
            <person name="Andreopoulos W.B."/>
            <person name="Clum A."/>
            <person name="Lindquist E."/>
            <person name="Daum C."/>
            <person name="Ramamoorthy G.K."/>
            <person name="Gryganskyi A."/>
            <person name="Culley D."/>
            <person name="Magnuson J.K."/>
            <person name="James T.Y."/>
            <person name="O'Malley M.A."/>
            <person name="Stajich J.E."/>
            <person name="Spatafora J.W."/>
            <person name="Visel A."/>
            <person name="Grigoriev I.V."/>
        </authorList>
    </citation>
    <scope>NUCLEOTIDE SEQUENCE [LARGE SCALE GENOMIC DNA]</scope>
    <source>
        <strain evidence="2 3">S4</strain>
    </source>
</reference>
<dbReference type="SUPFAM" id="SSF51735">
    <property type="entry name" value="NAD(P)-binding Rossmann-fold domains"/>
    <property type="match status" value="1"/>
</dbReference>
<dbReference type="InterPro" id="IPR003781">
    <property type="entry name" value="CoA-bd"/>
</dbReference>
<sequence length="159" mass="17755">MNALKTKFLTSKNFAVVGASTNPEKFGYKVLKWYLDRNMTVYPIHPKEKQICNVNCHTTITSLIDDLASKNELQGQNPVLSVSIVTPPKVTYGVLEEIKKNLNSKECLKNKEIICWIQPGAENEACKEFTSSNQLDTVYGCVLKDGDGVLETLNNNSKI</sequence>
<dbReference type="PANTHER" id="PTHR33303">
    <property type="entry name" value="CYTOPLASMIC PROTEIN-RELATED"/>
    <property type="match status" value="1"/>
</dbReference>
<protein>
    <submittedName>
        <fullName evidence="2">NAD(P)-binding protein</fullName>
    </submittedName>
</protein>
<dbReference type="EMBL" id="MCFG01000477">
    <property type="protein sequence ID" value="ORX65129.1"/>
    <property type="molecule type" value="Genomic_DNA"/>
</dbReference>
<comment type="caution">
    <text evidence="2">The sequence shown here is derived from an EMBL/GenBank/DDBJ whole genome shotgun (WGS) entry which is preliminary data.</text>
</comment>
<organism evidence="2 3">
    <name type="scientific">Anaeromyces robustus</name>
    <dbReference type="NCBI Taxonomy" id="1754192"/>
    <lineage>
        <taxon>Eukaryota</taxon>
        <taxon>Fungi</taxon>
        <taxon>Fungi incertae sedis</taxon>
        <taxon>Chytridiomycota</taxon>
        <taxon>Chytridiomycota incertae sedis</taxon>
        <taxon>Neocallimastigomycetes</taxon>
        <taxon>Neocallimastigales</taxon>
        <taxon>Neocallimastigaceae</taxon>
        <taxon>Anaeromyces</taxon>
    </lineage>
</organism>
<dbReference type="Proteomes" id="UP000193944">
    <property type="component" value="Unassembled WGS sequence"/>
</dbReference>
<keyword evidence="3" id="KW-1185">Reference proteome</keyword>
<dbReference type="AlphaFoldDB" id="A0A1Y1VV09"/>
<gene>
    <name evidence="2" type="ORF">BCR32DRAFT_286664</name>
</gene>
<reference evidence="2 3" key="1">
    <citation type="submission" date="2016-08" db="EMBL/GenBank/DDBJ databases">
        <title>A Parts List for Fungal Cellulosomes Revealed by Comparative Genomics.</title>
        <authorList>
            <consortium name="DOE Joint Genome Institute"/>
            <person name="Haitjema C.H."/>
            <person name="Gilmore S.P."/>
            <person name="Henske J.K."/>
            <person name="Solomon K.V."/>
            <person name="De Groot R."/>
            <person name="Kuo A."/>
            <person name="Mondo S.J."/>
            <person name="Salamov A.A."/>
            <person name="Labutti K."/>
            <person name="Zhao Z."/>
            <person name="Chiniquy J."/>
            <person name="Barry K."/>
            <person name="Brewer H.M."/>
            <person name="Purvine S.O."/>
            <person name="Wright A.T."/>
            <person name="Boxma B."/>
            <person name="Van Alen T."/>
            <person name="Hackstein J.H."/>
            <person name="Baker S.E."/>
            <person name="Grigoriev I.V."/>
            <person name="O'Malley M.A."/>
        </authorList>
    </citation>
    <scope>NUCLEOTIDE SEQUENCE [LARGE SCALE GENOMIC DNA]</scope>
    <source>
        <strain evidence="2 3">S4</strain>
    </source>
</reference>
<feature type="domain" description="CoA-binding" evidence="1">
    <location>
        <begin position="12"/>
        <end position="144"/>
    </location>
</feature>
<evidence type="ECO:0000259" key="1">
    <source>
        <dbReference type="Pfam" id="PF13380"/>
    </source>
</evidence>
<dbReference type="Gene3D" id="3.40.50.720">
    <property type="entry name" value="NAD(P)-binding Rossmann-like Domain"/>
    <property type="match status" value="1"/>
</dbReference>
<name>A0A1Y1VV09_9FUNG</name>
<dbReference type="Pfam" id="PF13380">
    <property type="entry name" value="CoA_binding_2"/>
    <property type="match status" value="1"/>
</dbReference>
<dbReference type="InterPro" id="IPR036291">
    <property type="entry name" value="NAD(P)-bd_dom_sf"/>
</dbReference>
<dbReference type="PANTHER" id="PTHR33303:SF2">
    <property type="entry name" value="COA-BINDING DOMAIN-CONTAINING PROTEIN"/>
    <property type="match status" value="1"/>
</dbReference>
<dbReference type="STRING" id="1754192.A0A1Y1VV09"/>
<evidence type="ECO:0000313" key="3">
    <source>
        <dbReference type="Proteomes" id="UP000193944"/>
    </source>
</evidence>
<accession>A0A1Y1VV09</accession>
<evidence type="ECO:0000313" key="2">
    <source>
        <dbReference type="EMBL" id="ORX65129.1"/>
    </source>
</evidence>
<proteinExistence type="predicted"/>
<dbReference type="OrthoDB" id="5138418at2759"/>